<evidence type="ECO:0000256" key="1">
    <source>
        <dbReference type="SAM" id="MobiDB-lite"/>
    </source>
</evidence>
<accession>A0ABQ5CUN3</accession>
<name>A0ABQ5CUN3_9ASTR</name>
<reference evidence="2" key="2">
    <citation type="submission" date="2022-01" db="EMBL/GenBank/DDBJ databases">
        <authorList>
            <person name="Yamashiro T."/>
            <person name="Shiraishi A."/>
            <person name="Satake H."/>
            <person name="Nakayama K."/>
        </authorList>
    </citation>
    <scope>NUCLEOTIDE SEQUENCE</scope>
</reference>
<sequence>MILPETENIYKPRTSSNTRNKNVDTSPKNRNDNQTGQFLNQRVGTVARARETIGNKYHKKKMVLCKQESKGISLSAEQEDWLHDTDDEPDEQELEAHYMYMAKIQEVTTEDSGPTYDSELLEKVYSVDKYNVFANERQHSEQPESINDTYVVETVYSNVTPNSSDMCDNEEQVDQNAENTKDERMLLASLITNFIVTKAIEESKHVDLSRA</sequence>
<dbReference type="Proteomes" id="UP001151760">
    <property type="component" value="Unassembled WGS sequence"/>
</dbReference>
<organism evidence="2 3">
    <name type="scientific">Tanacetum coccineum</name>
    <dbReference type="NCBI Taxonomy" id="301880"/>
    <lineage>
        <taxon>Eukaryota</taxon>
        <taxon>Viridiplantae</taxon>
        <taxon>Streptophyta</taxon>
        <taxon>Embryophyta</taxon>
        <taxon>Tracheophyta</taxon>
        <taxon>Spermatophyta</taxon>
        <taxon>Magnoliopsida</taxon>
        <taxon>eudicotyledons</taxon>
        <taxon>Gunneridae</taxon>
        <taxon>Pentapetalae</taxon>
        <taxon>asterids</taxon>
        <taxon>campanulids</taxon>
        <taxon>Asterales</taxon>
        <taxon>Asteraceae</taxon>
        <taxon>Asteroideae</taxon>
        <taxon>Anthemideae</taxon>
        <taxon>Anthemidinae</taxon>
        <taxon>Tanacetum</taxon>
    </lineage>
</organism>
<proteinExistence type="predicted"/>
<comment type="caution">
    <text evidence="2">The sequence shown here is derived from an EMBL/GenBank/DDBJ whole genome shotgun (WGS) entry which is preliminary data.</text>
</comment>
<feature type="region of interest" description="Disordered" evidence="1">
    <location>
        <begin position="1"/>
        <end position="39"/>
    </location>
</feature>
<dbReference type="EMBL" id="BQNB010014652">
    <property type="protein sequence ID" value="GJT30770.1"/>
    <property type="molecule type" value="Genomic_DNA"/>
</dbReference>
<evidence type="ECO:0000313" key="3">
    <source>
        <dbReference type="Proteomes" id="UP001151760"/>
    </source>
</evidence>
<gene>
    <name evidence="2" type="ORF">Tco_0911045</name>
</gene>
<protein>
    <submittedName>
        <fullName evidence="2">Uncharacterized protein</fullName>
    </submittedName>
</protein>
<keyword evidence="3" id="KW-1185">Reference proteome</keyword>
<feature type="compositionally biased region" description="Polar residues" evidence="1">
    <location>
        <begin position="13"/>
        <end position="39"/>
    </location>
</feature>
<evidence type="ECO:0000313" key="2">
    <source>
        <dbReference type="EMBL" id="GJT30770.1"/>
    </source>
</evidence>
<reference evidence="2" key="1">
    <citation type="journal article" date="2022" name="Int. J. Mol. Sci.">
        <title>Draft Genome of Tanacetum Coccineum: Genomic Comparison of Closely Related Tanacetum-Family Plants.</title>
        <authorList>
            <person name="Yamashiro T."/>
            <person name="Shiraishi A."/>
            <person name="Nakayama K."/>
            <person name="Satake H."/>
        </authorList>
    </citation>
    <scope>NUCLEOTIDE SEQUENCE</scope>
</reference>